<dbReference type="InterPro" id="IPR016024">
    <property type="entry name" value="ARM-type_fold"/>
</dbReference>
<dbReference type="GO" id="GO:0005634">
    <property type="term" value="C:nucleus"/>
    <property type="evidence" value="ECO:0007669"/>
    <property type="project" value="TreeGrafter"/>
</dbReference>
<feature type="compositionally biased region" description="Gly residues" evidence="4">
    <location>
        <begin position="1253"/>
        <end position="1268"/>
    </location>
</feature>
<reference evidence="6" key="2">
    <citation type="submission" date="2023-05" db="EMBL/GenBank/DDBJ databases">
        <authorList>
            <consortium name="Lawrence Berkeley National Laboratory"/>
            <person name="Steindorff A."/>
            <person name="Hensen N."/>
            <person name="Bonometti L."/>
            <person name="Westerberg I."/>
            <person name="Brannstrom I.O."/>
            <person name="Guillou S."/>
            <person name="Cros-Aarteil S."/>
            <person name="Calhoun S."/>
            <person name="Haridas S."/>
            <person name="Kuo A."/>
            <person name="Mondo S."/>
            <person name="Pangilinan J."/>
            <person name="Riley R."/>
            <person name="Labutti K."/>
            <person name="Andreopoulos B."/>
            <person name="Lipzen A."/>
            <person name="Chen C."/>
            <person name="Yanf M."/>
            <person name="Daum C."/>
            <person name="Ng V."/>
            <person name="Clum A."/>
            <person name="Ohm R."/>
            <person name="Martin F."/>
            <person name="Silar P."/>
            <person name="Natvig D."/>
            <person name="Lalanne C."/>
            <person name="Gautier V."/>
            <person name="Ament-Velasquez S.L."/>
            <person name="Kruys A."/>
            <person name="Hutchinson M.I."/>
            <person name="Powell A.J."/>
            <person name="Barry K."/>
            <person name="Miller A.N."/>
            <person name="Grigoriev I.V."/>
            <person name="Debuchy R."/>
            <person name="Gladieux P."/>
            <person name="Thoren M.H."/>
            <person name="Johannesson H."/>
        </authorList>
    </citation>
    <scope>NUCLEOTIDE SEQUENCE</scope>
    <source>
        <strain evidence="6">CBS 123565</strain>
    </source>
</reference>
<comment type="function">
    <text evidence="3">tRNA nucleus export receptor which facilitates tRNA translocation across the nuclear pore complex. Involved in pre-tRNA splicing, probably by affecting the interaction of pre-tRNA with splicing endonuclease.</text>
</comment>
<evidence type="ECO:0000259" key="5">
    <source>
        <dbReference type="PROSITE" id="PS50166"/>
    </source>
</evidence>
<sequence length="1289" mass="143483">MATIPSNGIAAAGDGGEAILSKIHEALKVVHSPYSANQSRQEAQAFLEDVKTLAEAPSHGFNLAFNKPQEPIVRHYGLSLLEHAVKHKWEEYSQNHQEFLRSWVLQLAEGVSAQDPSYLRNKIAQLWVEIAKRCWAASWMDMDHLLVRLWQVPDSPVHKQFVLQILETLSDEIFNGDDVVVALREGALSKACVEIFTPASVLTAAFPNRQVGPDVRCEGVGWLSRVTQLITDCLRGGLGQSEDVRACVVKALNVFNSVVPWAIPKALSAVNCRAVMCSCLAASGVPVQKAALESLHSMYSRSSFTDDEFIELVVPMYSEPSVDLFRRLYEWSVVDAQDIDDDKYQFAKKFSEMLCCLGNYLDRKFSAIPPNTNIQGFLELLMLVVQSQSLVVSIPILLTWTRILGHRALGPAAADMPFIVNLLELCSARLLRYENLPEDTEDPIYLLLIEDTDTIPERHAFLGNYRRYCSSVIESIVHLKLSDAFSHILGRAEHALNTLYEGRPALDTANYSKNSMPILVVDAHATVIDAALKGYDRWKTSRNRTPEEKHSAASMEEYFETWCGQLLEMKFEDPLIRKRILQLLVNFSTRALDSNPAFMLRVLEHILMTWPALHPDHRLYNDAIRDLQTESMVELQRLASKMPDPLLYGADHDVQDVYDQLEAKVKEMIASGTLDEKRQVAYQSFLFIIIHRATRIDPAVRLSRLTEFIEPVKNQWKNESMKQSLGSYDGFCQLLGLDQAQKYLAQRRVHEIADWGSTELDGEGLALQAEMEQRQSALPLRVTKSFLTYSVERIEKGSAPYQASCALWQDGFQLILPELLKFLSYAHASHNPNNWSLLPSEMQSVVGRLLSDRFWQAGISEGSKDDFYARVLGKKNTLEGLASTIRGTVRFVRETCYAVIYCMTRLDTQFYGFLELPGPLANALFADSFYLSSHQVINLLTLVRFLVDHCPVELRGHFVPPILATCFEQMDTKISSEWEKLGQREAVQAAADELTEEMKAESILRQLTYSAVLMIADVLDPARVSPPTAAADKAGEAGSGAKFPPLRKFCLMNPSIAVPLLVFGSHAIRMHDGRCCGVVLRVFRSIVPEFSVAKMAKEPGHTAPLEDFPIPEETAREIREFISTEVLKAAISSLHDPYFVDSQKDLGALIAYILAYYAPLTPTPRAILVSLPGIKPADVDRVIDYVARPGVHSRQQRALVLELLEDLKGVSISEMGKLTKRLGAAAGPGHSRKKSMRSKMAQEFMTPNADAARGGGGGGVGVAGGDGPAGNRNKSPDLEGVAGMFDEGG</sequence>
<dbReference type="GO" id="GO:0008033">
    <property type="term" value="P:tRNA processing"/>
    <property type="evidence" value="ECO:0007669"/>
    <property type="project" value="UniProtKB-KW"/>
</dbReference>
<dbReference type="InterPro" id="IPR011989">
    <property type="entry name" value="ARM-like"/>
</dbReference>
<evidence type="ECO:0000256" key="2">
    <source>
        <dbReference type="ARBA" id="ARBA00022694"/>
    </source>
</evidence>
<dbReference type="GO" id="GO:0005737">
    <property type="term" value="C:cytoplasm"/>
    <property type="evidence" value="ECO:0007669"/>
    <property type="project" value="TreeGrafter"/>
</dbReference>
<dbReference type="GO" id="GO:0031267">
    <property type="term" value="F:small GTPase binding"/>
    <property type="evidence" value="ECO:0007669"/>
    <property type="project" value="InterPro"/>
</dbReference>
<keyword evidence="2" id="KW-0819">tRNA processing</keyword>
<dbReference type="SUPFAM" id="SSF48371">
    <property type="entry name" value="ARM repeat"/>
    <property type="match status" value="1"/>
</dbReference>
<dbReference type="Pfam" id="PF19273">
    <property type="entry name" value="Exportin-5"/>
    <property type="match status" value="1"/>
</dbReference>
<dbReference type="GO" id="GO:0003723">
    <property type="term" value="F:RNA binding"/>
    <property type="evidence" value="ECO:0007669"/>
    <property type="project" value="TreeGrafter"/>
</dbReference>
<dbReference type="InterPro" id="IPR045478">
    <property type="entry name" value="Exportin-5_C"/>
</dbReference>
<dbReference type="InterPro" id="IPR045065">
    <property type="entry name" value="XPO1/5"/>
</dbReference>
<gene>
    <name evidence="6" type="ORF">BT67DRAFT_448477</name>
</gene>
<proteinExistence type="inferred from homology"/>
<protein>
    <recommendedName>
        <fullName evidence="5">Importin N-terminal domain-containing protein</fullName>
    </recommendedName>
</protein>
<dbReference type="GO" id="GO:0006611">
    <property type="term" value="P:protein export from nucleus"/>
    <property type="evidence" value="ECO:0007669"/>
    <property type="project" value="InterPro"/>
</dbReference>
<evidence type="ECO:0000313" key="6">
    <source>
        <dbReference type="EMBL" id="KAK4136214.1"/>
    </source>
</evidence>
<dbReference type="GO" id="GO:0042565">
    <property type="term" value="C:RNA nuclear export complex"/>
    <property type="evidence" value="ECO:0007669"/>
    <property type="project" value="TreeGrafter"/>
</dbReference>
<feature type="region of interest" description="Disordered" evidence="4">
    <location>
        <begin position="1248"/>
        <end position="1289"/>
    </location>
</feature>
<dbReference type="PROSITE" id="PS50166">
    <property type="entry name" value="IMPORTIN_B_NT"/>
    <property type="match status" value="1"/>
</dbReference>
<dbReference type="GO" id="GO:0006405">
    <property type="term" value="P:RNA export from nucleus"/>
    <property type="evidence" value="ECO:0007669"/>
    <property type="project" value="TreeGrafter"/>
</dbReference>
<dbReference type="Proteomes" id="UP001304895">
    <property type="component" value="Unassembled WGS sequence"/>
</dbReference>
<keyword evidence="7" id="KW-1185">Reference proteome</keyword>
<comment type="caution">
    <text evidence="6">The sequence shown here is derived from an EMBL/GenBank/DDBJ whole genome shotgun (WGS) entry which is preliminary data.</text>
</comment>
<organism evidence="6 7">
    <name type="scientific">Trichocladium antarcticum</name>
    <dbReference type="NCBI Taxonomy" id="1450529"/>
    <lineage>
        <taxon>Eukaryota</taxon>
        <taxon>Fungi</taxon>
        <taxon>Dikarya</taxon>
        <taxon>Ascomycota</taxon>
        <taxon>Pezizomycotina</taxon>
        <taxon>Sordariomycetes</taxon>
        <taxon>Sordariomycetidae</taxon>
        <taxon>Sordariales</taxon>
        <taxon>Chaetomiaceae</taxon>
        <taxon>Trichocladium</taxon>
    </lineage>
</organism>
<evidence type="ECO:0000256" key="4">
    <source>
        <dbReference type="SAM" id="MobiDB-lite"/>
    </source>
</evidence>
<dbReference type="InterPro" id="IPR013598">
    <property type="entry name" value="Exportin-1/Importin-b-like"/>
</dbReference>
<comment type="similarity">
    <text evidence="1">Belongs to the exportin family.</text>
</comment>
<dbReference type="GO" id="GO:0005049">
    <property type="term" value="F:nuclear export signal receptor activity"/>
    <property type="evidence" value="ECO:0007669"/>
    <property type="project" value="InterPro"/>
</dbReference>
<evidence type="ECO:0000256" key="3">
    <source>
        <dbReference type="ARBA" id="ARBA00025147"/>
    </source>
</evidence>
<dbReference type="Pfam" id="PF08389">
    <property type="entry name" value="Xpo1"/>
    <property type="match status" value="1"/>
</dbReference>
<dbReference type="EMBL" id="MU853404">
    <property type="protein sequence ID" value="KAK4136214.1"/>
    <property type="molecule type" value="Genomic_DNA"/>
</dbReference>
<accession>A0AAN6UNV0</accession>
<feature type="domain" description="Importin N-terminal" evidence="5">
    <location>
        <begin position="43"/>
        <end position="129"/>
    </location>
</feature>
<reference evidence="6" key="1">
    <citation type="journal article" date="2023" name="Mol. Phylogenet. Evol.">
        <title>Genome-scale phylogeny and comparative genomics of the fungal order Sordariales.</title>
        <authorList>
            <person name="Hensen N."/>
            <person name="Bonometti L."/>
            <person name="Westerberg I."/>
            <person name="Brannstrom I.O."/>
            <person name="Guillou S."/>
            <person name="Cros-Aarteil S."/>
            <person name="Calhoun S."/>
            <person name="Haridas S."/>
            <person name="Kuo A."/>
            <person name="Mondo S."/>
            <person name="Pangilinan J."/>
            <person name="Riley R."/>
            <person name="LaButti K."/>
            <person name="Andreopoulos B."/>
            <person name="Lipzen A."/>
            <person name="Chen C."/>
            <person name="Yan M."/>
            <person name="Daum C."/>
            <person name="Ng V."/>
            <person name="Clum A."/>
            <person name="Steindorff A."/>
            <person name="Ohm R.A."/>
            <person name="Martin F."/>
            <person name="Silar P."/>
            <person name="Natvig D.O."/>
            <person name="Lalanne C."/>
            <person name="Gautier V."/>
            <person name="Ament-Velasquez S.L."/>
            <person name="Kruys A."/>
            <person name="Hutchinson M.I."/>
            <person name="Powell A.J."/>
            <person name="Barry K."/>
            <person name="Miller A.N."/>
            <person name="Grigoriev I.V."/>
            <person name="Debuchy R."/>
            <person name="Gladieux P."/>
            <person name="Hiltunen Thoren M."/>
            <person name="Johannesson H."/>
        </authorList>
    </citation>
    <scope>NUCLEOTIDE SEQUENCE</scope>
    <source>
        <strain evidence="6">CBS 123565</strain>
    </source>
</reference>
<dbReference type="Gene3D" id="1.25.10.10">
    <property type="entry name" value="Leucine-rich Repeat Variant"/>
    <property type="match status" value="1"/>
</dbReference>
<dbReference type="InterPro" id="IPR001494">
    <property type="entry name" value="Importin-beta_N"/>
</dbReference>
<evidence type="ECO:0000313" key="7">
    <source>
        <dbReference type="Proteomes" id="UP001304895"/>
    </source>
</evidence>
<name>A0AAN6UNV0_9PEZI</name>
<dbReference type="PANTHER" id="PTHR11223">
    <property type="entry name" value="EXPORTIN 1/5"/>
    <property type="match status" value="1"/>
</dbReference>
<evidence type="ECO:0000256" key="1">
    <source>
        <dbReference type="ARBA" id="ARBA00009466"/>
    </source>
</evidence>
<dbReference type="PANTHER" id="PTHR11223:SF3">
    <property type="entry name" value="EXPORTIN-5"/>
    <property type="match status" value="1"/>
</dbReference>